<proteinExistence type="predicted"/>
<dbReference type="CDD" id="cd00006">
    <property type="entry name" value="PTS_IIA_man"/>
    <property type="match status" value="1"/>
</dbReference>
<dbReference type="Gene3D" id="3.40.50.510">
    <property type="entry name" value="Phosphotransferase system, mannose-type IIA component"/>
    <property type="match status" value="1"/>
</dbReference>
<dbReference type="Proteomes" id="UP000419017">
    <property type="component" value="Unassembled WGS sequence"/>
</dbReference>
<keyword evidence="10" id="KW-1185">Reference proteome</keyword>
<dbReference type="InterPro" id="IPR051471">
    <property type="entry name" value="Bacterial_PTS_sugar_comp"/>
</dbReference>
<dbReference type="GO" id="GO:0016301">
    <property type="term" value="F:kinase activity"/>
    <property type="evidence" value="ECO:0007669"/>
    <property type="project" value="UniProtKB-KW"/>
</dbReference>
<keyword evidence="5" id="KW-0808">Transferase</keyword>
<dbReference type="SUPFAM" id="SSF53062">
    <property type="entry name" value="PTS system fructose IIA component-like"/>
    <property type="match status" value="1"/>
</dbReference>
<name>A0A6I8MBT4_9FUSO</name>
<evidence type="ECO:0000259" key="8">
    <source>
        <dbReference type="PROSITE" id="PS51096"/>
    </source>
</evidence>
<evidence type="ECO:0000256" key="6">
    <source>
        <dbReference type="ARBA" id="ARBA00022683"/>
    </source>
</evidence>
<evidence type="ECO:0000256" key="5">
    <source>
        <dbReference type="ARBA" id="ARBA00022679"/>
    </source>
</evidence>
<dbReference type="InterPro" id="IPR036662">
    <property type="entry name" value="PTS_EIIA_man-typ_sf"/>
</dbReference>
<dbReference type="InterPro" id="IPR004701">
    <property type="entry name" value="PTS_EIIA_man-typ"/>
</dbReference>
<dbReference type="RefSeq" id="WP_156683638.1">
    <property type="nucleotide sequence ID" value="NZ_CABWIB010000001.1"/>
</dbReference>
<organism evidence="9 10">
    <name type="scientific">Oceanivirga miroungae</name>
    <dbReference type="NCBI Taxonomy" id="1130046"/>
    <lineage>
        <taxon>Bacteria</taxon>
        <taxon>Fusobacteriati</taxon>
        <taxon>Fusobacteriota</taxon>
        <taxon>Fusobacteriia</taxon>
        <taxon>Fusobacteriales</taxon>
        <taxon>Leptotrichiaceae</taxon>
        <taxon>Oceanivirga</taxon>
    </lineage>
</organism>
<reference evidence="9 10" key="1">
    <citation type="submission" date="2019-10" db="EMBL/GenBank/DDBJ databases">
        <authorList>
            <person name="Blom J."/>
        </authorList>
    </citation>
    <scope>NUCLEOTIDE SEQUENCE [LARGE SCALE GENOMIC DNA]</scope>
    <source>
        <strain evidence="9 10">ES3154-GLU</strain>
    </source>
</reference>
<sequence>MTSLLLTGHGKVSSGMYATLKMLFGVNDNIKFIDFLESDTAENLEVKIKNEIDELLKTSEAVLCLTDIKGGTPFKTCAQISIANSKVKVIAGTNIPMLMSLASEMEDEAIDELIEIALETGKSDIVSFSLDAIKAPAEDDDLDDGI</sequence>
<evidence type="ECO:0000256" key="1">
    <source>
        <dbReference type="ARBA" id="ARBA00004496"/>
    </source>
</evidence>
<keyword evidence="2" id="KW-0813">Transport</keyword>
<evidence type="ECO:0000313" key="10">
    <source>
        <dbReference type="Proteomes" id="UP000419017"/>
    </source>
</evidence>
<evidence type="ECO:0000313" key="9">
    <source>
        <dbReference type="EMBL" id="VWL85662.1"/>
    </source>
</evidence>
<keyword evidence="3" id="KW-0963">Cytoplasm</keyword>
<evidence type="ECO:0000256" key="4">
    <source>
        <dbReference type="ARBA" id="ARBA00022597"/>
    </source>
</evidence>
<dbReference type="PROSITE" id="PS51096">
    <property type="entry name" value="PTS_EIIA_TYPE_4"/>
    <property type="match status" value="1"/>
</dbReference>
<dbReference type="EMBL" id="CABWIB010000001">
    <property type="protein sequence ID" value="VWL85662.1"/>
    <property type="molecule type" value="Genomic_DNA"/>
</dbReference>
<dbReference type="AlphaFoldDB" id="A0A6I8MBT4"/>
<dbReference type="GO" id="GO:0005737">
    <property type="term" value="C:cytoplasm"/>
    <property type="evidence" value="ECO:0007669"/>
    <property type="project" value="UniProtKB-SubCell"/>
</dbReference>
<dbReference type="Pfam" id="PF03610">
    <property type="entry name" value="EIIA-man"/>
    <property type="match status" value="1"/>
</dbReference>
<comment type="subcellular location">
    <subcellularLocation>
        <location evidence="1">Cytoplasm</location>
    </subcellularLocation>
</comment>
<dbReference type="GO" id="GO:0009401">
    <property type="term" value="P:phosphoenolpyruvate-dependent sugar phosphotransferase system"/>
    <property type="evidence" value="ECO:0007669"/>
    <property type="project" value="UniProtKB-KW"/>
</dbReference>
<feature type="domain" description="PTS EIIA type-4" evidence="8">
    <location>
        <begin position="1"/>
        <end position="125"/>
    </location>
</feature>
<evidence type="ECO:0000256" key="2">
    <source>
        <dbReference type="ARBA" id="ARBA00022448"/>
    </source>
</evidence>
<dbReference type="GO" id="GO:0016020">
    <property type="term" value="C:membrane"/>
    <property type="evidence" value="ECO:0007669"/>
    <property type="project" value="InterPro"/>
</dbReference>
<dbReference type="PANTHER" id="PTHR33799">
    <property type="entry name" value="PTS PERMEASE-RELATED-RELATED"/>
    <property type="match status" value="1"/>
</dbReference>
<evidence type="ECO:0000256" key="3">
    <source>
        <dbReference type="ARBA" id="ARBA00022490"/>
    </source>
</evidence>
<keyword evidence="6" id="KW-0598">Phosphotransferase system</keyword>
<protein>
    <submittedName>
        <fullName evidence="9">PTS system mannose/fructose/sorbose family transporter subunit IIA</fullName>
    </submittedName>
</protein>
<gene>
    <name evidence="9" type="ORF">OMES3154_00947</name>
</gene>
<keyword evidence="7" id="KW-0418">Kinase</keyword>
<keyword evidence="4" id="KW-0762">Sugar transport</keyword>
<accession>A0A6I8MBT4</accession>
<evidence type="ECO:0000256" key="7">
    <source>
        <dbReference type="ARBA" id="ARBA00022777"/>
    </source>
</evidence>
<dbReference type="InterPro" id="IPR033887">
    <property type="entry name" value="PTS_IIA_man"/>
</dbReference>
<dbReference type="PANTHER" id="PTHR33799:SF1">
    <property type="entry name" value="PTS SYSTEM MANNOSE-SPECIFIC EIIAB COMPONENT-RELATED"/>
    <property type="match status" value="1"/>
</dbReference>